<protein>
    <recommendedName>
        <fullName evidence="3">Reverse transcriptase</fullName>
    </recommendedName>
</protein>
<name>A0A8T1QHI1_CARIL</name>
<comment type="caution">
    <text evidence="1">The sequence shown here is derived from an EMBL/GenBank/DDBJ whole genome shotgun (WGS) entry which is preliminary data.</text>
</comment>
<proteinExistence type="predicted"/>
<dbReference type="AlphaFoldDB" id="A0A8T1QHI1"/>
<evidence type="ECO:0008006" key="3">
    <source>
        <dbReference type="Google" id="ProtNLM"/>
    </source>
</evidence>
<dbReference type="EMBL" id="CM031813">
    <property type="protein sequence ID" value="KAG6653845.1"/>
    <property type="molecule type" value="Genomic_DNA"/>
</dbReference>
<organism evidence="1 2">
    <name type="scientific">Carya illinoinensis</name>
    <name type="common">Pecan</name>
    <dbReference type="NCBI Taxonomy" id="32201"/>
    <lineage>
        <taxon>Eukaryota</taxon>
        <taxon>Viridiplantae</taxon>
        <taxon>Streptophyta</taxon>
        <taxon>Embryophyta</taxon>
        <taxon>Tracheophyta</taxon>
        <taxon>Spermatophyta</taxon>
        <taxon>Magnoliopsida</taxon>
        <taxon>eudicotyledons</taxon>
        <taxon>Gunneridae</taxon>
        <taxon>Pentapetalae</taxon>
        <taxon>rosids</taxon>
        <taxon>fabids</taxon>
        <taxon>Fagales</taxon>
        <taxon>Juglandaceae</taxon>
        <taxon>Carya</taxon>
    </lineage>
</organism>
<sequence>MQFPDVCQKRLPRICSDHFPIMLDCGGIQGRRRPFKFENMWLKTDGFVELIRQWWSSYQLEDTPSNVLAGKLKFLKKDLKTWNEQVFGNVAL</sequence>
<accession>A0A8T1QHI1</accession>
<evidence type="ECO:0000313" key="2">
    <source>
        <dbReference type="Proteomes" id="UP000811609"/>
    </source>
</evidence>
<keyword evidence="2" id="KW-1185">Reference proteome</keyword>
<dbReference type="PANTHER" id="PTHR33710">
    <property type="entry name" value="BNAC02G09200D PROTEIN"/>
    <property type="match status" value="1"/>
</dbReference>
<evidence type="ECO:0000313" key="1">
    <source>
        <dbReference type="EMBL" id="KAG6653845.1"/>
    </source>
</evidence>
<dbReference type="Proteomes" id="UP000811609">
    <property type="component" value="Chromosome 5"/>
</dbReference>
<reference evidence="1" key="1">
    <citation type="submission" date="2020-12" db="EMBL/GenBank/DDBJ databases">
        <title>WGS assembly of Carya illinoinensis cv. Pawnee.</title>
        <authorList>
            <person name="Platts A."/>
            <person name="Shu S."/>
            <person name="Wright S."/>
            <person name="Barry K."/>
            <person name="Edger P."/>
            <person name="Pires J.C."/>
            <person name="Schmutz J."/>
        </authorList>
    </citation>
    <scope>NUCLEOTIDE SEQUENCE</scope>
    <source>
        <tissue evidence="1">Leaf</tissue>
    </source>
</reference>
<dbReference type="PANTHER" id="PTHR33710:SF64">
    <property type="entry name" value="ENDONUCLEASE_EXONUCLEASE_PHOSPHATASE DOMAIN-CONTAINING PROTEIN"/>
    <property type="match status" value="1"/>
</dbReference>
<gene>
    <name evidence="1" type="ORF">CIPAW_05G104700</name>
</gene>